<dbReference type="RefSeq" id="WP_065240127.1">
    <property type="nucleotide sequence ID" value="NZ_CAAAIL010000006.1"/>
</dbReference>
<reference evidence="4 6" key="1">
    <citation type="submission" date="2015-11" db="EMBL/GenBank/DDBJ databases">
        <title>Genomic analysis of 38 Legionella species identifies large and diverse effector repertoires.</title>
        <authorList>
            <person name="Burstein D."/>
            <person name="Amaro F."/>
            <person name="Zusman T."/>
            <person name="Lifshitz Z."/>
            <person name="Cohen O."/>
            <person name="Gilbert J.A."/>
            <person name="Pupko T."/>
            <person name="Shuman H.A."/>
            <person name="Segal G."/>
        </authorList>
    </citation>
    <scope>NUCLEOTIDE SEQUENCE [LARGE SCALE GENOMIC DNA]</scope>
    <source>
        <strain evidence="4 6">ATCC 49507</strain>
    </source>
</reference>
<keyword evidence="1" id="KW-0677">Repeat</keyword>
<feature type="repeat" description="ANK" evidence="3">
    <location>
        <begin position="397"/>
        <end position="433"/>
    </location>
</feature>
<dbReference type="Pfam" id="PF12796">
    <property type="entry name" value="Ank_2"/>
    <property type="match status" value="1"/>
</dbReference>
<dbReference type="PANTHER" id="PTHR24173">
    <property type="entry name" value="ANKYRIN REPEAT CONTAINING"/>
    <property type="match status" value="1"/>
</dbReference>
<name>A0A378KPP1_9GAMM</name>
<dbReference type="PROSITE" id="PS50297">
    <property type="entry name" value="ANK_REP_REGION"/>
    <property type="match status" value="1"/>
</dbReference>
<evidence type="ECO:0000313" key="7">
    <source>
        <dbReference type="Proteomes" id="UP000254230"/>
    </source>
</evidence>
<organism evidence="5 7">
    <name type="scientific">Legionella quateirensis</name>
    <dbReference type="NCBI Taxonomy" id="45072"/>
    <lineage>
        <taxon>Bacteria</taxon>
        <taxon>Pseudomonadati</taxon>
        <taxon>Pseudomonadota</taxon>
        <taxon>Gammaproteobacteria</taxon>
        <taxon>Legionellales</taxon>
        <taxon>Legionellaceae</taxon>
        <taxon>Legionella</taxon>
    </lineage>
</organism>
<reference evidence="5 7" key="2">
    <citation type="submission" date="2018-06" db="EMBL/GenBank/DDBJ databases">
        <authorList>
            <consortium name="Pathogen Informatics"/>
            <person name="Doyle S."/>
        </authorList>
    </citation>
    <scope>NUCLEOTIDE SEQUENCE [LARGE SCALE GENOMIC DNA]</scope>
    <source>
        <strain evidence="5 7">NCTC12376</strain>
    </source>
</reference>
<keyword evidence="6" id="KW-1185">Reference proteome</keyword>
<evidence type="ECO:0000256" key="3">
    <source>
        <dbReference type="PROSITE-ProRule" id="PRU00023"/>
    </source>
</evidence>
<dbReference type="PROSITE" id="PS50088">
    <property type="entry name" value="ANK_REPEAT"/>
    <property type="match status" value="1"/>
</dbReference>
<dbReference type="SUPFAM" id="SSF48403">
    <property type="entry name" value="Ankyrin repeat"/>
    <property type="match status" value="1"/>
</dbReference>
<dbReference type="Gene3D" id="1.25.40.20">
    <property type="entry name" value="Ankyrin repeat-containing domain"/>
    <property type="match status" value="1"/>
</dbReference>
<dbReference type="InterPro" id="IPR002110">
    <property type="entry name" value="Ankyrin_rpt"/>
</dbReference>
<dbReference type="EMBL" id="LNYR01000001">
    <property type="protein sequence ID" value="KTD55379.1"/>
    <property type="molecule type" value="Genomic_DNA"/>
</dbReference>
<evidence type="ECO:0000256" key="2">
    <source>
        <dbReference type="ARBA" id="ARBA00023043"/>
    </source>
</evidence>
<dbReference type="Proteomes" id="UP000254230">
    <property type="component" value="Unassembled WGS sequence"/>
</dbReference>
<dbReference type="AlphaFoldDB" id="A0A378KPP1"/>
<proteinExistence type="predicted"/>
<dbReference type="Proteomes" id="UP000054639">
    <property type="component" value="Unassembled WGS sequence"/>
</dbReference>
<dbReference type="InterPro" id="IPR036770">
    <property type="entry name" value="Ankyrin_rpt-contain_sf"/>
</dbReference>
<dbReference type="SMART" id="SM00248">
    <property type="entry name" value="ANK"/>
    <property type="match status" value="5"/>
</dbReference>
<evidence type="ECO:0000313" key="4">
    <source>
        <dbReference type="EMBL" id="KTD55379.1"/>
    </source>
</evidence>
<dbReference type="NCBIfam" id="NF043022">
    <property type="entry name" value="T4SS_AnkG"/>
    <property type="match status" value="1"/>
</dbReference>
<accession>A0A378KPP1</accession>
<sequence>MYVVLCMLLFIGVFVLYHVVAKCLGYAGFQLGNSFNPDTLEHDEITTLLTKLSHPEFEGVCYGFSLNWALAVAESKEDIFYRQLHLLRSHKSDLPVVLERIKQKKHEFHYISEEELLITTLPEICEKICIAQDPIAYKNKYGKLVWQSDINSILRRIKQEGSGVRQVFYKTHTFGSRQEAREYFTLLAKSKLTENVAVIISTSDHAMGFKRAGRLWRFININDLYRQDINKPYFEFDAQGLVNELYRVSASGPLIRRLTVNTDFIALKIPPGLISRLENKFPVFPVYQRTPYIEKISFFAMAALQGDIPTVKKCLKAKWSVFSNNYMNDNSPVLMAIYSGRREVVKAMLTPIAQHINKQRKKDLATLLHIACRYGGWGIVEDLLHITGININPLDIKGKTPLMYACKSTMITDERKLFRLLLNNGASLTIEDKNGFTALDHAIKNDHELAIEMISNRMQFDEDAQQTVTKKQRAVVQSRLNFFKKAPAGGLSDVYPTQFGNNQVCILPNG</sequence>
<protein>
    <submittedName>
        <fullName evidence="5">Ankyrin repeat-containing protein</fullName>
    </submittedName>
</protein>
<dbReference type="PANTHER" id="PTHR24173:SF74">
    <property type="entry name" value="ANKYRIN REPEAT DOMAIN-CONTAINING PROTEIN 16"/>
    <property type="match status" value="1"/>
</dbReference>
<dbReference type="STRING" id="45072.Lqua_0096"/>
<dbReference type="OrthoDB" id="5653232at2"/>
<dbReference type="EMBL" id="UGOW01000001">
    <property type="protein sequence ID" value="STY16553.1"/>
    <property type="molecule type" value="Genomic_DNA"/>
</dbReference>
<gene>
    <name evidence="4" type="ORF">Lqua_0096</name>
    <name evidence="5" type="ORF">NCTC12376_00344</name>
</gene>
<evidence type="ECO:0000313" key="6">
    <source>
        <dbReference type="Proteomes" id="UP000054639"/>
    </source>
</evidence>
<evidence type="ECO:0000256" key="1">
    <source>
        <dbReference type="ARBA" id="ARBA00022737"/>
    </source>
</evidence>
<evidence type="ECO:0000313" key="5">
    <source>
        <dbReference type="EMBL" id="STY16553.1"/>
    </source>
</evidence>
<keyword evidence="2 3" id="KW-0040">ANK repeat</keyword>